<proteinExistence type="predicted"/>
<dbReference type="OrthoDB" id="9826361at2"/>
<sequence>MGLEKGPFVVDNTVSVLDPYGGEGSIILVQSGMSVTTPIPVVSIDVCVKHPQKTKVSLDFLSQVAIEDMDVATSFGLLFELQRNSIVIATINDEMDYVPAGSKGRYTNFPNFPLVDDEPDTGMNKYVLILNGLSFLGTENIAMYIGSRSLKATVFE</sequence>
<dbReference type="Proteomes" id="UP000448943">
    <property type="component" value="Unassembled WGS sequence"/>
</dbReference>
<name>A0A6N9PZ23_9BACL</name>
<comment type="caution">
    <text evidence="1">The sequence shown here is derived from an EMBL/GenBank/DDBJ whole genome shotgun (WGS) entry which is preliminary data.</text>
</comment>
<dbReference type="EMBL" id="SIJB01000012">
    <property type="protein sequence ID" value="NBI28227.1"/>
    <property type="molecule type" value="Genomic_DNA"/>
</dbReference>
<evidence type="ECO:0000313" key="2">
    <source>
        <dbReference type="Proteomes" id="UP000448943"/>
    </source>
</evidence>
<protein>
    <submittedName>
        <fullName evidence="1">Uncharacterized protein</fullName>
    </submittedName>
</protein>
<evidence type="ECO:0000313" key="1">
    <source>
        <dbReference type="EMBL" id="NBI28227.1"/>
    </source>
</evidence>
<dbReference type="AlphaFoldDB" id="A0A6N9PZ23"/>
<dbReference type="RefSeq" id="WP_160644996.1">
    <property type="nucleotide sequence ID" value="NZ_SIJB01000012.1"/>
</dbReference>
<reference evidence="1 2" key="1">
    <citation type="submission" date="2019-01" db="EMBL/GenBank/DDBJ databases">
        <title>Chengkuizengella sp. nov., isolated from deep-sea sediment of East Pacific Ocean.</title>
        <authorList>
            <person name="Yang J."/>
            <person name="Lai Q."/>
            <person name="Shao Z."/>
        </authorList>
    </citation>
    <scope>NUCLEOTIDE SEQUENCE [LARGE SCALE GENOMIC DNA]</scope>
    <source>
        <strain evidence="1 2">YPA3-1-1</strain>
    </source>
</reference>
<organism evidence="1 2">
    <name type="scientific">Chengkuizengella marina</name>
    <dbReference type="NCBI Taxonomy" id="2507566"/>
    <lineage>
        <taxon>Bacteria</taxon>
        <taxon>Bacillati</taxon>
        <taxon>Bacillota</taxon>
        <taxon>Bacilli</taxon>
        <taxon>Bacillales</taxon>
        <taxon>Paenibacillaceae</taxon>
        <taxon>Chengkuizengella</taxon>
    </lineage>
</organism>
<accession>A0A6N9PZ23</accession>
<gene>
    <name evidence="1" type="ORF">ERL59_04560</name>
</gene>
<keyword evidence="2" id="KW-1185">Reference proteome</keyword>